<dbReference type="EMBL" id="JBHUPE010000001">
    <property type="protein sequence ID" value="MFD2902574.1"/>
    <property type="molecule type" value="Genomic_DNA"/>
</dbReference>
<gene>
    <name evidence="2" type="ORF">ACFS6I_01460</name>
</gene>
<feature type="signal peptide" evidence="1">
    <location>
        <begin position="1"/>
        <end position="19"/>
    </location>
</feature>
<feature type="chain" id="PRO_5046087700" description="Lipoprotein" evidence="1">
    <location>
        <begin position="20"/>
        <end position="187"/>
    </location>
</feature>
<organism evidence="2 3">
    <name type="scientific">Sphingobacterium anhuiense</name>
    <dbReference type="NCBI Taxonomy" id="493780"/>
    <lineage>
        <taxon>Bacteria</taxon>
        <taxon>Pseudomonadati</taxon>
        <taxon>Bacteroidota</taxon>
        <taxon>Sphingobacteriia</taxon>
        <taxon>Sphingobacteriales</taxon>
        <taxon>Sphingobacteriaceae</taxon>
        <taxon>Sphingobacterium</taxon>
    </lineage>
</organism>
<evidence type="ECO:0000313" key="3">
    <source>
        <dbReference type="Proteomes" id="UP001597509"/>
    </source>
</evidence>
<protein>
    <recommendedName>
        <fullName evidence="4">Lipoprotein</fullName>
    </recommendedName>
</protein>
<reference evidence="3" key="1">
    <citation type="journal article" date="2019" name="Int. J. Syst. Evol. Microbiol.">
        <title>The Global Catalogue of Microorganisms (GCM) 10K type strain sequencing project: providing services to taxonomists for standard genome sequencing and annotation.</title>
        <authorList>
            <consortium name="The Broad Institute Genomics Platform"/>
            <consortium name="The Broad Institute Genome Sequencing Center for Infectious Disease"/>
            <person name="Wu L."/>
            <person name="Ma J."/>
        </authorList>
    </citation>
    <scope>NUCLEOTIDE SEQUENCE [LARGE SCALE GENOMIC DNA]</scope>
    <source>
        <strain evidence="3">KCTC 22209</strain>
    </source>
</reference>
<keyword evidence="1" id="KW-0732">Signal</keyword>
<name>A0ABW5YQ80_9SPHI</name>
<keyword evidence="3" id="KW-1185">Reference proteome</keyword>
<proteinExistence type="predicted"/>
<dbReference type="RefSeq" id="WP_380917647.1">
    <property type="nucleotide sequence ID" value="NZ_JBHUPE010000001.1"/>
</dbReference>
<evidence type="ECO:0000256" key="1">
    <source>
        <dbReference type="SAM" id="SignalP"/>
    </source>
</evidence>
<dbReference type="Proteomes" id="UP001597509">
    <property type="component" value="Unassembled WGS sequence"/>
</dbReference>
<dbReference type="PROSITE" id="PS51257">
    <property type="entry name" value="PROKAR_LIPOPROTEIN"/>
    <property type="match status" value="1"/>
</dbReference>
<accession>A0ABW5YQ80</accession>
<sequence>MKNYFFLFAIMIALMFGCAKNITDPLVEEEQVVTDSIYQEPEDPFLGTPDKMSVVMVSASKVMYNQWQKFFVWNEHSYIMVWPSENRKLVIKDIDKALKGIITDEITKTEVTTNFVYKGIGVTFQDLIPGKYVVAVILNEDVEKGKRAYSTKEITVKEYGKIYMKKIFSYNAKDDEFEEWTTKLIEK</sequence>
<evidence type="ECO:0008006" key="4">
    <source>
        <dbReference type="Google" id="ProtNLM"/>
    </source>
</evidence>
<comment type="caution">
    <text evidence="2">The sequence shown here is derived from an EMBL/GenBank/DDBJ whole genome shotgun (WGS) entry which is preliminary data.</text>
</comment>
<evidence type="ECO:0000313" key="2">
    <source>
        <dbReference type="EMBL" id="MFD2902574.1"/>
    </source>
</evidence>